<protein>
    <submittedName>
        <fullName evidence="1">Uncharacterized protein</fullName>
    </submittedName>
</protein>
<proteinExistence type="predicted"/>
<accession>A0A7W6W3N1</accession>
<name>A0A7W6W3N1_9HYPH</name>
<dbReference type="RefSeq" id="WP_184467860.1">
    <property type="nucleotide sequence ID" value="NZ_JACIFY010000003.1"/>
</dbReference>
<dbReference type="Proteomes" id="UP000540909">
    <property type="component" value="Unassembled WGS sequence"/>
</dbReference>
<evidence type="ECO:0000313" key="1">
    <source>
        <dbReference type="EMBL" id="MBB4234689.1"/>
    </source>
</evidence>
<sequence>MNWGNYFRYQATNSYPDGLQDIALFIAKEIGMAEPQLSRARRMILLTGCPPRKTLA</sequence>
<dbReference type="EMBL" id="JACIFY010000003">
    <property type="protein sequence ID" value="MBB4234689.1"/>
    <property type="molecule type" value="Genomic_DNA"/>
</dbReference>
<reference evidence="1 2" key="1">
    <citation type="submission" date="2020-08" db="EMBL/GenBank/DDBJ databases">
        <title>Genomic Encyclopedia of Type Strains, Phase IV (KMG-V): Genome sequencing to study the core and pangenomes of soil and plant-associated prokaryotes.</title>
        <authorList>
            <person name="Whitman W."/>
        </authorList>
    </citation>
    <scope>NUCLEOTIDE SEQUENCE [LARGE SCALE GENOMIC DNA]</scope>
    <source>
        <strain evidence="1 2">SEMIA 4089</strain>
    </source>
</reference>
<gene>
    <name evidence="1" type="ORF">GGD57_001245</name>
</gene>
<evidence type="ECO:0000313" key="2">
    <source>
        <dbReference type="Proteomes" id="UP000540909"/>
    </source>
</evidence>
<dbReference type="AlphaFoldDB" id="A0A7W6W3N1"/>
<organism evidence="1 2">
    <name type="scientific">Rhizobium esperanzae</name>
    <dbReference type="NCBI Taxonomy" id="1967781"/>
    <lineage>
        <taxon>Bacteria</taxon>
        <taxon>Pseudomonadati</taxon>
        <taxon>Pseudomonadota</taxon>
        <taxon>Alphaproteobacteria</taxon>
        <taxon>Hyphomicrobiales</taxon>
        <taxon>Rhizobiaceae</taxon>
        <taxon>Rhizobium/Agrobacterium group</taxon>
        <taxon>Rhizobium</taxon>
    </lineage>
</organism>
<comment type="caution">
    <text evidence="1">The sequence shown here is derived from an EMBL/GenBank/DDBJ whole genome shotgun (WGS) entry which is preliminary data.</text>
</comment>